<name>A0AAV5GIT7_9BASI</name>
<dbReference type="Proteomes" id="UP001342314">
    <property type="component" value="Unassembled WGS sequence"/>
</dbReference>
<keyword evidence="3" id="KW-1185">Reference proteome</keyword>
<dbReference type="Gene3D" id="3.80.10.10">
    <property type="entry name" value="Ribonuclease Inhibitor"/>
    <property type="match status" value="1"/>
</dbReference>
<evidence type="ECO:0000313" key="2">
    <source>
        <dbReference type="EMBL" id="GJN88987.1"/>
    </source>
</evidence>
<evidence type="ECO:0008006" key="4">
    <source>
        <dbReference type="Google" id="ProtNLM"/>
    </source>
</evidence>
<dbReference type="SUPFAM" id="SSF52047">
    <property type="entry name" value="RNI-like"/>
    <property type="match status" value="1"/>
</dbReference>
<sequence length="432" mass="46970">MADAPATVSQPPVEAGRAAHSAPSRSTPVAPHSSASLGGLPDEIKQLVARYVYLATLEGDAKDQDERVPVIGYFAKMDEADRSEQDLELREGDTAHGYAQRFLDCNARHIRHLTCTFVSLSHHQIAGPAPVPVRSGESKAVAFENAICDIFATCGGVTTLKLFLQTPSRSRCGMMYRTARKKRVVDVALSQMGPTIRRLQLVLCETMEPTLNQLPSTTALQSLSIQFEPRYNEQDHATLVNCLPTLVHLRHLRLGGSCVLSDELLDIRLPGSVTSLELHDDWFEASFVNLHGFYLVALNLGLDGGSIDSLPLPAYNLPHLKALVFSFPYPSALTDAFPPNSAPLAIVHLSHIHDVDFALADIVQFLEAHARTLQRVHVGGTDQDDDDWAPLGVSPHAVEQLLQLGEDLDIEITGLVSDGPRLPMAVPMGVLG</sequence>
<dbReference type="AlphaFoldDB" id="A0AAV5GIT7"/>
<dbReference type="EMBL" id="BQKY01000004">
    <property type="protein sequence ID" value="GJN88987.1"/>
    <property type="molecule type" value="Genomic_DNA"/>
</dbReference>
<gene>
    <name evidence="2" type="ORF">Rhopal_001958-T1</name>
</gene>
<accession>A0AAV5GIT7</accession>
<protein>
    <recommendedName>
        <fullName evidence="4">Proteophosphoglycan 5</fullName>
    </recommendedName>
</protein>
<dbReference type="InterPro" id="IPR032675">
    <property type="entry name" value="LRR_dom_sf"/>
</dbReference>
<evidence type="ECO:0000256" key="1">
    <source>
        <dbReference type="SAM" id="MobiDB-lite"/>
    </source>
</evidence>
<feature type="region of interest" description="Disordered" evidence="1">
    <location>
        <begin position="1"/>
        <end position="38"/>
    </location>
</feature>
<comment type="caution">
    <text evidence="2">The sequence shown here is derived from an EMBL/GenBank/DDBJ whole genome shotgun (WGS) entry which is preliminary data.</text>
</comment>
<organism evidence="2 3">
    <name type="scientific">Rhodotorula paludigena</name>
    <dbReference type="NCBI Taxonomy" id="86838"/>
    <lineage>
        <taxon>Eukaryota</taxon>
        <taxon>Fungi</taxon>
        <taxon>Dikarya</taxon>
        <taxon>Basidiomycota</taxon>
        <taxon>Pucciniomycotina</taxon>
        <taxon>Microbotryomycetes</taxon>
        <taxon>Sporidiobolales</taxon>
        <taxon>Sporidiobolaceae</taxon>
        <taxon>Rhodotorula</taxon>
    </lineage>
</organism>
<proteinExistence type="predicted"/>
<reference evidence="2 3" key="1">
    <citation type="submission" date="2021-12" db="EMBL/GenBank/DDBJ databases">
        <title>High titer production of polyol ester of fatty acids by Rhodotorula paludigena BS15 towards product separation-free biomass refinery.</title>
        <authorList>
            <person name="Mano J."/>
            <person name="Ono H."/>
            <person name="Tanaka T."/>
            <person name="Naito K."/>
            <person name="Sushida H."/>
            <person name="Ike M."/>
            <person name="Tokuyasu K."/>
            <person name="Kitaoka M."/>
        </authorList>
    </citation>
    <scope>NUCLEOTIDE SEQUENCE [LARGE SCALE GENOMIC DNA]</scope>
    <source>
        <strain evidence="2 3">BS15</strain>
    </source>
</reference>
<evidence type="ECO:0000313" key="3">
    <source>
        <dbReference type="Proteomes" id="UP001342314"/>
    </source>
</evidence>